<reference evidence="1" key="1">
    <citation type="submission" date="2021-12" db="EMBL/GenBank/DDBJ databases">
        <title>Alicyclobacillaceae gen. nov., sp. nov., isolated from chalcocite enrichment system.</title>
        <authorList>
            <person name="Jiang Z."/>
        </authorList>
    </citation>
    <scope>NUCLEOTIDE SEQUENCE</scope>
    <source>
        <strain evidence="1">MYW30-H2</strain>
    </source>
</reference>
<evidence type="ECO:0000313" key="2">
    <source>
        <dbReference type="Proteomes" id="UP000830167"/>
    </source>
</evidence>
<dbReference type="Proteomes" id="UP000830167">
    <property type="component" value="Chromosome"/>
</dbReference>
<protein>
    <submittedName>
        <fullName evidence="1">Uncharacterized protein</fullName>
    </submittedName>
</protein>
<dbReference type="EMBL" id="CP089291">
    <property type="protein sequence ID" value="UOF91082.1"/>
    <property type="molecule type" value="Genomic_DNA"/>
</dbReference>
<evidence type="ECO:0000313" key="1">
    <source>
        <dbReference type="EMBL" id="UOF91082.1"/>
    </source>
</evidence>
<keyword evidence="2" id="KW-1185">Reference proteome</keyword>
<name>A0ABY4CKP4_9BACL</name>
<proteinExistence type="predicted"/>
<accession>A0ABY4CKP4</accession>
<sequence length="131" mass="15356">MSKLLLEERIQKYFQNKEIARERNEENKALFEEIEGIFEELEEEELIIPLPTGEEAVLTKKANIKEVLDKDALAQELLVAKDEIKTPFDFSMFTAKGKLTPDMISKHTNTETVIKLKLQKRKPRKGRRRKK</sequence>
<dbReference type="RefSeq" id="WP_347437773.1">
    <property type="nucleotide sequence ID" value="NZ_CP089291.1"/>
</dbReference>
<organism evidence="1 2">
    <name type="scientific">Fodinisporobacter ferrooxydans</name>
    <dbReference type="NCBI Taxonomy" id="2901836"/>
    <lineage>
        <taxon>Bacteria</taxon>
        <taxon>Bacillati</taxon>
        <taxon>Bacillota</taxon>
        <taxon>Bacilli</taxon>
        <taxon>Bacillales</taxon>
        <taxon>Alicyclobacillaceae</taxon>
        <taxon>Fodinisporobacter</taxon>
    </lineage>
</organism>
<gene>
    <name evidence="1" type="ORF">LSG31_02130</name>
</gene>